<dbReference type="AlphaFoldDB" id="A0A0D2MBG5"/>
<accession>A0A0D2MBG5</accession>
<evidence type="ECO:0000256" key="1">
    <source>
        <dbReference type="SAM" id="MobiDB-lite"/>
    </source>
</evidence>
<feature type="compositionally biased region" description="Low complexity" evidence="1">
    <location>
        <begin position="637"/>
        <end position="654"/>
    </location>
</feature>
<proteinExistence type="predicted"/>
<reference evidence="3" key="1">
    <citation type="submission" date="2014-04" db="EMBL/GenBank/DDBJ databases">
        <title>Evolutionary Origins and Diversification of the Mycorrhizal Mutualists.</title>
        <authorList>
            <consortium name="DOE Joint Genome Institute"/>
            <consortium name="Mycorrhizal Genomics Consortium"/>
            <person name="Kohler A."/>
            <person name="Kuo A."/>
            <person name="Nagy L.G."/>
            <person name="Floudas D."/>
            <person name="Copeland A."/>
            <person name="Barry K.W."/>
            <person name="Cichocki N."/>
            <person name="Veneault-Fourrey C."/>
            <person name="LaButti K."/>
            <person name="Lindquist E.A."/>
            <person name="Lipzen A."/>
            <person name="Lundell T."/>
            <person name="Morin E."/>
            <person name="Murat C."/>
            <person name="Riley R."/>
            <person name="Ohm R."/>
            <person name="Sun H."/>
            <person name="Tunlid A."/>
            <person name="Henrissat B."/>
            <person name="Grigoriev I.V."/>
            <person name="Hibbett D.S."/>
            <person name="Martin F."/>
        </authorList>
    </citation>
    <scope>NUCLEOTIDE SEQUENCE [LARGE SCALE GENOMIC DNA]</scope>
    <source>
        <strain evidence="3">FD-334 SS-4</strain>
    </source>
</reference>
<gene>
    <name evidence="2" type="ORF">HYPSUDRAFT_68302</name>
</gene>
<protein>
    <submittedName>
        <fullName evidence="2">Uncharacterized protein</fullName>
    </submittedName>
</protein>
<dbReference type="Proteomes" id="UP000054270">
    <property type="component" value="Unassembled WGS sequence"/>
</dbReference>
<sequence length="713" mass="78782">MRKPKGRRKPRAKTADVRRVFPDGLVQYKNNAQSICIPTQPPAVQDVKLVLEARQDTHVYRDAGNSPRAPAVCSEKEDAADAFLDNLLSELLAKDECMLVDSIDNDYTECDAAAAITDIMSVFDSKVQVDRRMEVVDDFFAFTAKADVRINTSVLPFGRMETDNDFFVFNIENRISPHFLVFDFGQMEVDDGLFVFNPKTAGGPVSRLGQMEVDVNVPVCGCSQKKFDYVASVIDAKEEASREIYAFEYKMGDDDDLFFDAWSLPMEEIVDDYNSDVLRLELRDVVQSIQALNISDLDSMSVGFTEDIVDNFSIDDSGDSDVDDDNNTSDICLPKEEADHDFASDLFHHELANVIAGMQALHISGFESATSWTSITEPDCPSTAIAHATVDIHISEIQSKVEPVNNILSILSTDDALSANLANTAAEVLTTPSTVFKRESKEILRPIINMDFGIALQSILSGFDVKLSCTRKRRERKKRNVKIGVTSNVNATPGKANGIYAARCAASARTHAGRVTTRTHAEDEDMEQVVRMRFNEDEITILANVSNRLIASNARVSPWYTKQRTRKTESPIYVAHTQSILSTKRKATPPVWSLPFTSQEAPSSDINSPHSRFSSPIINANMKEDSAKEPPPSFLHPPSVKASPPLSALPSSKSSTEKTATEIPILSTSDTTRFTCFKSDEENVSRETTQPISSRGAALKIMPGAIANDNYHS</sequence>
<name>A0A0D2MBG5_HYPSF</name>
<keyword evidence="3" id="KW-1185">Reference proteome</keyword>
<evidence type="ECO:0000313" key="2">
    <source>
        <dbReference type="EMBL" id="KJA20763.1"/>
    </source>
</evidence>
<evidence type="ECO:0000313" key="3">
    <source>
        <dbReference type="Proteomes" id="UP000054270"/>
    </source>
</evidence>
<dbReference type="EMBL" id="KN817564">
    <property type="protein sequence ID" value="KJA20763.1"/>
    <property type="molecule type" value="Genomic_DNA"/>
</dbReference>
<feature type="compositionally biased region" description="Polar residues" evidence="1">
    <location>
        <begin position="595"/>
        <end position="618"/>
    </location>
</feature>
<organism evidence="2 3">
    <name type="scientific">Hypholoma sublateritium (strain FD-334 SS-4)</name>
    <dbReference type="NCBI Taxonomy" id="945553"/>
    <lineage>
        <taxon>Eukaryota</taxon>
        <taxon>Fungi</taxon>
        <taxon>Dikarya</taxon>
        <taxon>Basidiomycota</taxon>
        <taxon>Agaricomycotina</taxon>
        <taxon>Agaricomycetes</taxon>
        <taxon>Agaricomycetidae</taxon>
        <taxon>Agaricales</taxon>
        <taxon>Agaricineae</taxon>
        <taxon>Strophariaceae</taxon>
        <taxon>Hypholoma</taxon>
    </lineage>
</organism>
<feature type="region of interest" description="Disordered" evidence="1">
    <location>
        <begin position="593"/>
        <end position="667"/>
    </location>
</feature>